<evidence type="ECO:0000313" key="6">
    <source>
        <dbReference type="Proteomes" id="UP000247772"/>
    </source>
</evidence>
<dbReference type="InterPro" id="IPR043128">
    <property type="entry name" value="Rev_trsase/Diguanyl_cyclase"/>
</dbReference>
<feature type="transmembrane region" description="Helical" evidence="3">
    <location>
        <begin position="186"/>
        <end position="209"/>
    </location>
</feature>
<dbReference type="OrthoDB" id="9813903at2"/>
<sequence length="392" mass="41305">MLSAFALFGILIVSCLMSVAILGSLMRTAVPGVGRWCLGYALVAAVATWIVLAGPQPGRITIVGTSVATLGAVALLVQGTRQFFGMRAVWRTESVALVMMCAALLYYTWVSPRVGARGVLVSLGLIYGRLAVGTLVLRHASREGTRYACRLIAVAAGLGALVYVARIGAIVFGAVPSLTFVQPSPWNVALLGLAILTLPCMTIGMVMLAHDRILVRMEKLATIDELTGALTRRAFIARAQVLLAQAREKGDPLAIAILDIDNFKAVNDGFGHAVGDCILAHVASIVTAQLRSCDLFGRLGGEEFAILFAYAQKHDAATLTNTLRLAVERSSAAGVRCTLSAGVGRFAAADTLESAMVRADAALYVAKAAGRNRVVLTSDAEEGEARHPAESR</sequence>
<comment type="catalytic activity">
    <reaction evidence="2">
        <text>2 GTP = 3',3'-c-di-GMP + 2 diphosphate</text>
        <dbReference type="Rhea" id="RHEA:24898"/>
        <dbReference type="ChEBI" id="CHEBI:33019"/>
        <dbReference type="ChEBI" id="CHEBI:37565"/>
        <dbReference type="ChEBI" id="CHEBI:58805"/>
        <dbReference type="EC" id="2.7.7.65"/>
    </reaction>
</comment>
<feature type="transmembrane region" description="Helical" evidence="3">
    <location>
        <begin position="149"/>
        <end position="174"/>
    </location>
</feature>
<dbReference type="SUPFAM" id="SSF55073">
    <property type="entry name" value="Nucleotide cyclase"/>
    <property type="match status" value="1"/>
</dbReference>
<dbReference type="PANTHER" id="PTHR45138">
    <property type="entry name" value="REGULATORY COMPONENTS OF SENSORY TRANSDUCTION SYSTEM"/>
    <property type="match status" value="1"/>
</dbReference>
<protein>
    <recommendedName>
        <fullName evidence="1">diguanylate cyclase</fullName>
        <ecNumber evidence="1">2.7.7.65</ecNumber>
    </recommendedName>
</protein>
<organism evidence="5 6">
    <name type="scientific">Paraburkholderia silvatlantica</name>
    <dbReference type="NCBI Taxonomy" id="321895"/>
    <lineage>
        <taxon>Bacteria</taxon>
        <taxon>Pseudomonadati</taxon>
        <taxon>Pseudomonadota</taxon>
        <taxon>Betaproteobacteria</taxon>
        <taxon>Burkholderiales</taxon>
        <taxon>Burkholderiaceae</taxon>
        <taxon>Paraburkholderia</taxon>
    </lineage>
</organism>
<feature type="transmembrane region" description="Helical" evidence="3">
    <location>
        <begin position="6"/>
        <end position="25"/>
    </location>
</feature>
<dbReference type="Gene3D" id="3.30.70.270">
    <property type="match status" value="1"/>
</dbReference>
<evidence type="ECO:0000256" key="2">
    <source>
        <dbReference type="ARBA" id="ARBA00034247"/>
    </source>
</evidence>
<dbReference type="Pfam" id="PF00990">
    <property type="entry name" value="GGDEF"/>
    <property type="match status" value="1"/>
</dbReference>
<accession>A0A2V4TF84</accession>
<keyword evidence="3" id="KW-0472">Membrane</keyword>
<dbReference type="InterPro" id="IPR000160">
    <property type="entry name" value="GGDEF_dom"/>
</dbReference>
<name>A0A2V4TF84_9BURK</name>
<dbReference type="EMBL" id="QJSQ01000025">
    <property type="protein sequence ID" value="PYE17692.1"/>
    <property type="molecule type" value="Genomic_DNA"/>
</dbReference>
<feature type="transmembrane region" description="Helical" evidence="3">
    <location>
        <begin position="115"/>
        <end position="137"/>
    </location>
</feature>
<dbReference type="EC" id="2.7.7.65" evidence="1"/>
<evidence type="ECO:0000256" key="3">
    <source>
        <dbReference type="SAM" id="Phobius"/>
    </source>
</evidence>
<comment type="caution">
    <text evidence="5">The sequence shown here is derived from an EMBL/GenBank/DDBJ whole genome shotgun (WGS) entry which is preliminary data.</text>
</comment>
<evidence type="ECO:0000256" key="1">
    <source>
        <dbReference type="ARBA" id="ARBA00012528"/>
    </source>
</evidence>
<dbReference type="InterPro" id="IPR050469">
    <property type="entry name" value="Diguanylate_Cyclase"/>
</dbReference>
<feature type="transmembrane region" description="Helical" evidence="3">
    <location>
        <begin position="89"/>
        <end position="109"/>
    </location>
</feature>
<reference evidence="5 6" key="1">
    <citation type="submission" date="2018-06" db="EMBL/GenBank/DDBJ databases">
        <title>Genomic Encyclopedia of Type Strains, Phase IV (KMG-V): Genome sequencing to study the core and pangenomes of soil and plant-associated prokaryotes.</title>
        <authorList>
            <person name="Whitman W."/>
        </authorList>
    </citation>
    <scope>NUCLEOTIDE SEQUENCE [LARGE SCALE GENOMIC DNA]</scope>
    <source>
        <strain evidence="5 6">SRCL-318</strain>
    </source>
</reference>
<keyword evidence="3" id="KW-0812">Transmembrane</keyword>
<feature type="domain" description="GGDEF" evidence="4">
    <location>
        <begin position="251"/>
        <end position="379"/>
    </location>
</feature>
<dbReference type="Proteomes" id="UP000247772">
    <property type="component" value="Unassembled WGS sequence"/>
</dbReference>
<evidence type="ECO:0000313" key="5">
    <source>
        <dbReference type="EMBL" id="PYE17692.1"/>
    </source>
</evidence>
<gene>
    <name evidence="5" type="ORF">C7410_12567</name>
</gene>
<feature type="transmembrane region" description="Helical" evidence="3">
    <location>
        <begin position="60"/>
        <end position="77"/>
    </location>
</feature>
<dbReference type="PANTHER" id="PTHR45138:SF9">
    <property type="entry name" value="DIGUANYLATE CYCLASE DGCM-RELATED"/>
    <property type="match status" value="1"/>
</dbReference>
<dbReference type="AlphaFoldDB" id="A0A2V4TF84"/>
<evidence type="ECO:0000259" key="4">
    <source>
        <dbReference type="PROSITE" id="PS50887"/>
    </source>
</evidence>
<dbReference type="FunFam" id="3.30.70.270:FF:000001">
    <property type="entry name" value="Diguanylate cyclase domain protein"/>
    <property type="match status" value="1"/>
</dbReference>
<dbReference type="PROSITE" id="PS50887">
    <property type="entry name" value="GGDEF"/>
    <property type="match status" value="1"/>
</dbReference>
<dbReference type="NCBIfam" id="TIGR00254">
    <property type="entry name" value="GGDEF"/>
    <property type="match status" value="1"/>
</dbReference>
<proteinExistence type="predicted"/>
<dbReference type="GO" id="GO:0052621">
    <property type="term" value="F:diguanylate cyclase activity"/>
    <property type="evidence" value="ECO:0007669"/>
    <property type="project" value="UniProtKB-EC"/>
</dbReference>
<dbReference type="SMART" id="SM00267">
    <property type="entry name" value="GGDEF"/>
    <property type="match status" value="1"/>
</dbReference>
<dbReference type="InterPro" id="IPR029787">
    <property type="entry name" value="Nucleotide_cyclase"/>
</dbReference>
<dbReference type="CDD" id="cd01949">
    <property type="entry name" value="GGDEF"/>
    <property type="match status" value="1"/>
</dbReference>
<feature type="transmembrane region" description="Helical" evidence="3">
    <location>
        <begin position="37"/>
        <end position="54"/>
    </location>
</feature>
<keyword evidence="3" id="KW-1133">Transmembrane helix</keyword>